<dbReference type="Proteomes" id="UP001548590">
    <property type="component" value="Unassembled WGS sequence"/>
</dbReference>
<accession>A0ABV2CTE7</accession>
<feature type="region of interest" description="Disordered" evidence="1">
    <location>
        <begin position="92"/>
        <end position="116"/>
    </location>
</feature>
<dbReference type="InterPro" id="IPR021869">
    <property type="entry name" value="RNase_Zc3h12_NYN"/>
</dbReference>
<reference evidence="3 4" key="1">
    <citation type="submission" date="2024-07" db="EMBL/GenBank/DDBJ databases">
        <title>Uliginosibacterium paludis KCTC:42655.</title>
        <authorList>
            <person name="Kim M.K."/>
        </authorList>
    </citation>
    <scope>NUCLEOTIDE SEQUENCE [LARGE SCALE GENOMIC DNA]</scope>
    <source>
        <strain evidence="3 4">KCTC 42655</strain>
    </source>
</reference>
<keyword evidence="4" id="KW-1185">Reference proteome</keyword>
<feature type="domain" description="RNase NYN" evidence="2">
    <location>
        <begin position="129"/>
        <end position="234"/>
    </location>
</feature>
<dbReference type="Gene3D" id="3.30.56.50">
    <property type="entry name" value="Putative DNA-binding domain, N-terminal subdomain of bacterial translation initiation factor IF2"/>
    <property type="match status" value="1"/>
</dbReference>
<dbReference type="Pfam" id="PF11977">
    <property type="entry name" value="RNase_Zc3h12a"/>
    <property type="match status" value="1"/>
</dbReference>
<feature type="compositionally biased region" description="Low complexity" evidence="1">
    <location>
        <begin position="92"/>
        <end position="113"/>
    </location>
</feature>
<dbReference type="RefSeq" id="WP_345929736.1">
    <property type="nucleotide sequence ID" value="NZ_JBDIVF010000011.1"/>
</dbReference>
<proteinExistence type="predicted"/>
<dbReference type="InterPro" id="IPR009061">
    <property type="entry name" value="DNA-bd_dom_put_sf"/>
</dbReference>
<dbReference type="SUPFAM" id="SSF46955">
    <property type="entry name" value="Putative DNA-binding domain"/>
    <property type="match status" value="1"/>
</dbReference>
<evidence type="ECO:0000313" key="3">
    <source>
        <dbReference type="EMBL" id="MET1491199.1"/>
    </source>
</evidence>
<evidence type="ECO:0000256" key="1">
    <source>
        <dbReference type="SAM" id="MobiDB-lite"/>
    </source>
</evidence>
<comment type="caution">
    <text evidence="3">The sequence shown here is derived from an EMBL/GenBank/DDBJ whole genome shotgun (WGS) entry which is preliminary data.</text>
</comment>
<evidence type="ECO:0000259" key="2">
    <source>
        <dbReference type="Pfam" id="PF11977"/>
    </source>
</evidence>
<evidence type="ECO:0000313" key="4">
    <source>
        <dbReference type="Proteomes" id="UP001548590"/>
    </source>
</evidence>
<dbReference type="Gene3D" id="3.40.50.11980">
    <property type="match status" value="1"/>
</dbReference>
<dbReference type="EMBL" id="JBEWLZ010000010">
    <property type="protein sequence ID" value="MET1491199.1"/>
    <property type="molecule type" value="Genomic_DNA"/>
</dbReference>
<sequence length="264" mass="28616">MTDAITRTVREFAAEIKMPVGALLPMLIDANIAHCNPDDVFTEQDSTQLLAFLRLKYQVNKPVLLKQSESITASDGGKIQIVVRRKGGAGAPAHKAAEAPSAEQALPAEQAPSKSEVPDVAFAGTLSGREFFVDGMNVAHWSKTLSVTNVIALALALVSQGGKVVVIFDASASGKFKGRDNALYQQYLKEDSFEFFEVPGKMRADDFLLLRANNTGGFIVSNDQFRDYGEKYPWVSDQSRLIKGMVIAGHLAIPSLDIDIDLNA</sequence>
<protein>
    <recommendedName>
        <fullName evidence="2">RNase NYN domain-containing protein</fullName>
    </recommendedName>
</protein>
<name>A0ABV2CTE7_9RHOO</name>
<organism evidence="3 4">
    <name type="scientific">Uliginosibacterium paludis</name>
    <dbReference type="NCBI Taxonomy" id="1615952"/>
    <lineage>
        <taxon>Bacteria</taxon>
        <taxon>Pseudomonadati</taxon>
        <taxon>Pseudomonadota</taxon>
        <taxon>Betaproteobacteria</taxon>
        <taxon>Rhodocyclales</taxon>
        <taxon>Zoogloeaceae</taxon>
        <taxon>Uliginosibacterium</taxon>
    </lineage>
</organism>
<gene>
    <name evidence="3" type="ORF">ABVT11_15275</name>
</gene>